<keyword evidence="10" id="KW-1185">Reference proteome</keyword>
<dbReference type="GO" id="GO:0051301">
    <property type="term" value="P:cell division"/>
    <property type="evidence" value="ECO:0007669"/>
    <property type="project" value="UniProtKB-KW"/>
</dbReference>
<keyword evidence="3 5" id="KW-0195">Cyclin</keyword>
<proteinExistence type="inferred from homology"/>
<reference evidence="9 10" key="1">
    <citation type="journal article" date="2016" name="Mol. Biol. Evol.">
        <title>Comparative Genomics of Early-Diverging Mushroom-Forming Fungi Provides Insights into the Origins of Lignocellulose Decay Capabilities.</title>
        <authorList>
            <person name="Nagy L.G."/>
            <person name="Riley R."/>
            <person name="Tritt A."/>
            <person name="Adam C."/>
            <person name="Daum C."/>
            <person name="Floudas D."/>
            <person name="Sun H."/>
            <person name="Yadav J.S."/>
            <person name="Pangilinan J."/>
            <person name="Larsson K.H."/>
            <person name="Matsuura K."/>
            <person name="Barry K."/>
            <person name="Labutti K."/>
            <person name="Kuo R."/>
            <person name="Ohm R.A."/>
            <person name="Bhattacharya S.S."/>
            <person name="Shirouzu T."/>
            <person name="Yoshinaga Y."/>
            <person name="Martin F.M."/>
            <person name="Grigoriev I.V."/>
            <person name="Hibbett D.S."/>
        </authorList>
    </citation>
    <scope>NUCLEOTIDE SEQUENCE [LARGE SCALE GENOMIC DNA]</scope>
    <source>
        <strain evidence="9 10">TUFC12733</strain>
    </source>
</reference>
<dbReference type="InterPro" id="IPR013763">
    <property type="entry name" value="Cyclin-like_dom"/>
</dbReference>
<dbReference type="Pfam" id="PF02984">
    <property type="entry name" value="Cyclin_C"/>
    <property type="match status" value="1"/>
</dbReference>
<dbReference type="EMBL" id="KV417291">
    <property type="protein sequence ID" value="KZO95099.1"/>
    <property type="molecule type" value="Genomic_DNA"/>
</dbReference>
<feature type="region of interest" description="Disordered" evidence="6">
    <location>
        <begin position="331"/>
        <end position="350"/>
    </location>
</feature>
<dbReference type="SMART" id="SM00385">
    <property type="entry name" value="CYCLIN"/>
    <property type="match status" value="2"/>
</dbReference>
<dbReference type="Gene3D" id="1.10.472.10">
    <property type="entry name" value="Cyclin-like"/>
    <property type="match status" value="2"/>
</dbReference>
<protein>
    <submittedName>
        <fullName evidence="9">Uncharacterized protein</fullName>
    </submittedName>
</protein>
<dbReference type="OrthoDB" id="5590282at2759"/>
<keyword evidence="2" id="KW-0132">Cell division</keyword>
<dbReference type="STRING" id="1330018.A0A167KWU5"/>
<dbReference type="PROSITE" id="PS00292">
    <property type="entry name" value="CYCLINS"/>
    <property type="match status" value="1"/>
</dbReference>
<evidence type="ECO:0000256" key="4">
    <source>
        <dbReference type="ARBA" id="ARBA00023306"/>
    </source>
</evidence>
<gene>
    <name evidence="9" type="ORF">CALVIDRAFT_483435</name>
</gene>
<dbReference type="Proteomes" id="UP000076738">
    <property type="component" value="Unassembled WGS sequence"/>
</dbReference>
<evidence type="ECO:0000313" key="10">
    <source>
        <dbReference type="Proteomes" id="UP000076738"/>
    </source>
</evidence>
<sequence length="435" mass="49070">MSPGLAATIAKLRYSPPAAVMVEINKQKKQKQLLSRDAMLLQEEEYSDEVLDYWRELETTTRPEVANMDQQPELRWEMRPCLIDFLIEVHLMNRMRPETLYLAINIIDRYVSKRVVLKKHYQLVGCAALWIAAKYEDEKSRIPTLADLAEICRNTYEQTAFVQMERHVLATVGWDIGHPTAEGWMRVKCSGESYEAARTQHVARFLMELTVFKKEFLHALPSQVAHGSLCLAKYILGESRLSRNEDTTESREVSEALDEVCSKGVQLLSETVVKKYQPHYYSGASRLVTEWYAKGNRYHYSPFPEWNIDLPSTPKAYNTFYGSALSRSGSSMDSLSASGSSDAGDSMPATPITPMYPNSDPFLSAGGKENQAQGMLFGVTAEMAMHAKDEPMVKADEVLAPLNQHNNVYPMHSSFIVPQLSVDASHAVQYDFSVA</sequence>
<evidence type="ECO:0000256" key="1">
    <source>
        <dbReference type="ARBA" id="ARBA00008742"/>
    </source>
</evidence>
<dbReference type="PANTHER" id="PTHR10177">
    <property type="entry name" value="CYCLINS"/>
    <property type="match status" value="1"/>
</dbReference>
<feature type="compositionally biased region" description="Low complexity" evidence="6">
    <location>
        <begin position="331"/>
        <end position="347"/>
    </location>
</feature>
<dbReference type="GO" id="GO:0051726">
    <property type="term" value="P:regulation of cell cycle"/>
    <property type="evidence" value="ECO:0007669"/>
    <property type="project" value="UniProtKB-ARBA"/>
</dbReference>
<keyword evidence="4" id="KW-0131">Cell cycle</keyword>
<dbReference type="SMART" id="SM01332">
    <property type="entry name" value="Cyclin_C"/>
    <property type="match status" value="1"/>
</dbReference>
<dbReference type="InterPro" id="IPR004367">
    <property type="entry name" value="Cyclin_C-dom"/>
</dbReference>
<dbReference type="SUPFAM" id="SSF47954">
    <property type="entry name" value="Cyclin-like"/>
    <property type="match status" value="2"/>
</dbReference>
<evidence type="ECO:0000256" key="6">
    <source>
        <dbReference type="SAM" id="MobiDB-lite"/>
    </source>
</evidence>
<evidence type="ECO:0000259" key="8">
    <source>
        <dbReference type="SMART" id="SM01332"/>
    </source>
</evidence>
<evidence type="ECO:0000313" key="9">
    <source>
        <dbReference type="EMBL" id="KZO95099.1"/>
    </source>
</evidence>
<comment type="similarity">
    <text evidence="1 5">Belongs to the cyclin family.</text>
</comment>
<dbReference type="GO" id="GO:0044843">
    <property type="term" value="P:cell cycle G1/S phase transition"/>
    <property type="evidence" value="ECO:0007669"/>
    <property type="project" value="UniProtKB-ARBA"/>
</dbReference>
<dbReference type="InterPro" id="IPR048258">
    <property type="entry name" value="Cyclins_cyclin-box"/>
</dbReference>
<dbReference type="CDD" id="cd20537">
    <property type="entry name" value="CYCLIN_CCNO-like_rpt2"/>
    <property type="match status" value="1"/>
</dbReference>
<dbReference type="InterPro" id="IPR036915">
    <property type="entry name" value="Cyclin-like_sf"/>
</dbReference>
<dbReference type="FunFam" id="1.10.472.10:FF:000010">
    <property type="entry name" value="G1/S-specific cyclin Cln1"/>
    <property type="match status" value="1"/>
</dbReference>
<feature type="domain" description="Cyclin-like" evidence="7">
    <location>
        <begin position="84"/>
        <end position="170"/>
    </location>
</feature>
<name>A0A167KWU5_CALVF</name>
<evidence type="ECO:0000256" key="5">
    <source>
        <dbReference type="RuleBase" id="RU000383"/>
    </source>
</evidence>
<evidence type="ECO:0000256" key="3">
    <source>
        <dbReference type="ARBA" id="ARBA00023127"/>
    </source>
</evidence>
<evidence type="ECO:0000256" key="2">
    <source>
        <dbReference type="ARBA" id="ARBA00022618"/>
    </source>
</evidence>
<dbReference type="Pfam" id="PF00134">
    <property type="entry name" value="Cyclin_N"/>
    <property type="match status" value="1"/>
</dbReference>
<feature type="domain" description="Cyclin C-terminal" evidence="8">
    <location>
        <begin position="179"/>
        <end position="290"/>
    </location>
</feature>
<organism evidence="9 10">
    <name type="scientific">Calocera viscosa (strain TUFC12733)</name>
    <dbReference type="NCBI Taxonomy" id="1330018"/>
    <lineage>
        <taxon>Eukaryota</taxon>
        <taxon>Fungi</taxon>
        <taxon>Dikarya</taxon>
        <taxon>Basidiomycota</taxon>
        <taxon>Agaricomycotina</taxon>
        <taxon>Dacrymycetes</taxon>
        <taxon>Dacrymycetales</taxon>
        <taxon>Dacrymycetaceae</taxon>
        <taxon>Calocera</taxon>
    </lineage>
</organism>
<dbReference type="AlphaFoldDB" id="A0A167KWU5"/>
<dbReference type="GO" id="GO:0019887">
    <property type="term" value="F:protein kinase regulator activity"/>
    <property type="evidence" value="ECO:0007669"/>
    <property type="project" value="UniProtKB-ARBA"/>
</dbReference>
<evidence type="ECO:0000259" key="7">
    <source>
        <dbReference type="SMART" id="SM00385"/>
    </source>
</evidence>
<feature type="domain" description="Cyclin-like" evidence="7">
    <location>
        <begin position="183"/>
        <end position="269"/>
    </location>
</feature>
<accession>A0A167KWU5</accession>
<dbReference type="InterPro" id="IPR039361">
    <property type="entry name" value="Cyclin"/>
</dbReference>
<dbReference type="InterPro" id="IPR006671">
    <property type="entry name" value="Cyclin_N"/>
</dbReference>